<feature type="domain" description="NACHT" evidence="2">
    <location>
        <begin position="55"/>
        <end position="205"/>
    </location>
</feature>
<keyword evidence="4" id="KW-1185">Reference proteome</keyword>
<dbReference type="OrthoDB" id="5967843at2759"/>
<dbReference type="AlphaFoldDB" id="A0A9P5Z1V8"/>
<name>A0A9P5Z1V8_9AGAR</name>
<feature type="non-terminal residue" evidence="3">
    <location>
        <position position="1"/>
    </location>
</feature>
<feature type="non-terminal residue" evidence="3">
    <location>
        <position position="331"/>
    </location>
</feature>
<protein>
    <recommendedName>
        <fullName evidence="2">NACHT domain-containing protein</fullName>
    </recommendedName>
</protein>
<evidence type="ECO:0000256" key="1">
    <source>
        <dbReference type="ARBA" id="ARBA00022737"/>
    </source>
</evidence>
<reference evidence="3" key="1">
    <citation type="submission" date="2020-11" db="EMBL/GenBank/DDBJ databases">
        <authorList>
            <consortium name="DOE Joint Genome Institute"/>
            <person name="Ahrendt S."/>
            <person name="Riley R."/>
            <person name="Andreopoulos W."/>
            <person name="Labutti K."/>
            <person name="Pangilinan J."/>
            <person name="Ruiz-Duenas F.J."/>
            <person name="Barrasa J.M."/>
            <person name="Sanchez-Garcia M."/>
            <person name="Camarero S."/>
            <person name="Miyauchi S."/>
            <person name="Serrano A."/>
            <person name="Linde D."/>
            <person name="Babiker R."/>
            <person name="Drula E."/>
            <person name="Ayuso-Fernandez I."/>
            <person name="Pacheco R."/>
            <person name="Padilla G."/>
            <person name="Ferreira P."/>
            <person name="Barriuso J."/>
            <person name="Kellner H."/>
            <person name="Castanera R."/>
            <person name="Alfaro M."/>
            <person name="Ramirez L."/>
            <person name="Pisabarro A.G."/>
            <person name="Kuo A."/>
            <person name="Tritt A."/>
            <person name="Lipzen A."/>
            <person name="He G."/>
            <person name="Yan M."/>
            <person name="Ng V."/>
            <person name="Cullen D."/>
            <person name="Martin F."/>
            <person name="Rosso M.-N."/>
            <person name="Henrissat B."/>
            <person name="Hibbett D."/>
            <person name="Martinez A.T."/>
            <person name="Grigoriev I.V."/>
        </authorList>
    </citation>
    <scope>NUCLEOTIDE SEQUENCE</scope>
    <source>
        <strain evidence="3">CIRM-BRFM 674</strain>
    </source>
</reference>
<gene>
    <name evidence="3" type="ORF">BDN70DRAFT_791298</name>
</gene>
<evidence type="ECO:0000259" key="2">
    <source>
        <dbReference type="PROSITE" id="PS50837"/>
    </source>
</evidence>
<evidence type="ECO:0000313" key="4">
    <source>
        <dbReference type="Proteomes" id="UP000807469"/>
    </source>
</evidence>
<dbReference type="PANTHER" id="PTHR10039:SF14">
    <property type="entry name" value="NACHT DOMAIN-CONTAINING PROTEIN"/>
    <property type="match status" value="1"/>
</dbReference>
<keyword evidence="1" id="KW-0677">Repeat</keyword>
<dbReference type="Gene3D" id="3.40.50.300">
    <property type="entry name" value="P-loop containing nucleotide triphosphate hydrolases"/>
    <property type="match status" value="1"/>
</dbReference>
<dbReference type="EMBL" id="MU155204">
    <property type="protein sequence ID" value="KAF9479907.1"/>
    <property type="molecule type" value="Genomic_DNA"/>
</dbReference>
<dbReference type="SUPFAM" id="SSF52540">
    <property type="entry name" value="P-loop containing nucleoside triphosphate hydrolases"/>
    <property type="match status" value="1"/>
</dbReference>
<sequence>GVDPMTRLLEYVAPSAFHNSAQRVDPPRCHPNTRVKIQQFMQYWALQYGQDRKTWILWLNGAAGAGKSAIMQSIAEYLLLFHSTIVAVVSFFLSREDSTRNIIDGLVSTLAYQLIQQIPQISDDILTTIARNPLIFNQSLEFQLQELIIQPLLRQPNRSKRRCVAIIDGLDECFDRDRQVNLIKILGDISRNRDIPVVFILASRREPQILSVFHTQNMVGFFEKVSLDKIKASDEIRQFLNEKFVEIKDTHPFRHLLPSDWPPLSVVSELVNRASNQFIFASVIMKYISYPRANPSHQLDIVLNLQLLDSSSEHPFFHLDSLYRHIFSLVP</sequence>
<dbReference type="InterPro" id="IPR027417">
    <property type="entry name" value="P-loop_NTPase"/>
</dbReference>
<evidence type="ECO:0000313" key="3">
    <source>
        <dbReference type="EMBL" id="KAF9479907.1"/>
    </source>
</evidence>
<dbReference type="Proteomes" id="UP000807469">
    <property type="component" value="Unassembled WGS sequence"/>
</dbReference>
<dbReference type="InterPro" id="IPR007111">
    <property type="entry name" value="NACHT_NTPase"/>
</dbReference>
<dbReference type="PROSITE" id="PS50837">
    <property type="entry name" value="NACHT"/>
    <property type="match status" value="1"/>
</dbReference>
<dbReference type="PANTHER" id="PTHR10039">
    <property type="entry name" value="AMELOGENIN"/>
    <property type="match status" value="1"/>
</dbReference>
<organism evidence="3 4">
    <name type="scientific">Pholiota conissans</name>
    <dbReference type="NCBI Taxonomy" id="109636"/>
    <lineage>
        <taxon>Eukaryota</taxon>
        <taxon>Fungi</taxon>
        <taxon>Dikarya</taxon>
        <taxon>Basidiomycota</taxon>
        <taxon>Agaricomycotina</taxon>
        <taxon>Agaricomycetes</taxon>
        <taxon>Agaricomycetidae</taxon>
        <taxon>Agaricales</taxon>
        <taxon>Agaricineae</taxon>
        <taxon>Strophariaceae</taxon>
        <taxon>Pholiota</taxon>
    </lineage>
</organism>
<dbReference type="InterPro" id="IPR056884">
    <property type="entry name" value="NPHP3-like_N"/>
</dbReference>
<accession>A0A9P5Z1V8</accession>
<proteinExistence type="predicted"/>
<dbReference type="Pfam" id="PF24883">
    <property type="entry name" value="NPHP3_N"/>
    <property type="match status" value="1"/>
</dbReference>
<comment type="caution">
    <text evidence="3">The sequence shown here is derived from an EMBL/GenBank/DDBJ whole genome shotgun (WGS) entry which is preliminary data.</text>
</comment>